<dbReference type="InterPro" id="IPR003720">
    <property type="entry name" value="tRNA_STrfase"/>
</dbReference>
<proteinExistence type="inferred from homology"/>
<dbReference type="HAMAP" id="MF_00021">
    <property type="entry name" value="ThiI"/>
    <property type="match status" value="1"/>
</dbReference>
<evidence type="ECO:0000256" key="4">
    <source>
        <dbReference type="ARBA" id="ARBA00022679"/>
    </source>
</evidence>
<dbReference type="Proteomes" id="UP000614200">
    <property type="component" value="Unassembled WGS sequence"/>
</dbReference>
<evidence type="ECO:0000259" key="10">
    <source>
        <dbReference type="PROSITE" id="PS51165"/>
    </source>
</evidence>
<feature type="binding site" evidence="9">
    <location>
        <begin position="208"/>
        <end position="209"/>
    </location>
    <ligand>
        <name>ATP</name>
        <dbReference type="ChEBI" id="CHEBI:30616"/>
    </ligand>
</feature>
<name>A0ABR9ZW28_9FIRM</name>
<dbReference type="Pfam" id="PF02568">
    <property type="entry name" value="ThiI"/>
    <property type="match status" value="1"/>
</dbReference>
<dbReference type="SMART" id="SM00981">
    <property type="entry name" value="THUMP"/>
    <property type="match status" value="1"/>
</dbReference>
<dbReference type="Gene3D" id="3.40.50.620">
    <property type="entry name" value="HUPs"/>
    <property type="match status" value="1"/>
</dbReference>
<dbReference type="RefSeq" id="WP_194702060.1">
    <property type="nucleotide sequence ID" value="NZ_JADKNH010000006.1"/>
</dbReference>
<evidence type="ECO:0000256" key="3">
    <source>
        <dbReference type="ARBA" id="ARBA00022555"/>
    </source>
</evidence>
<dbReference type="InterPro" id="IPR004114">
    <property type="entry name" value="THUMP_dom"/>
</dbReference>
<keyword evidence="8 9" id="KW-0784">Thiamine biosynthesis</keyword>
<feature type="domain" description="THUMP" evidence="10">
    <location>
        <begin position="59"/>
        <end position="166"/>
    </location>
</feature>
<dbReference type="CDD" id="cd01712">
    <property type="entry name" value="PPase_ThiI"/>
    <property type="match status" value="1"/>
</dbReference>
<dbReference type="InterPro" id="IPR049962">
    <property type="entry name" value="THUMP_ThiI"/>
</dbReference>
<comment type="similarity">
    <text evidence="9">Belongs to the ThiI family.</text>
</comment>
<keyword evidence="4 9" id="KW-0808">Transferase</keyword>
<protein>
    <recommendedName>
        <fullName evidence="9">Probable tRNA sulfurtransferase</fullName>
        <ecNumber evidence="9">2.8.1.4</ecNumber>
    </recommendedName>
    <alternativeName>
        <fullName evidence="9">Sulfur carrier protein ThiS sulfurtransferase</fullName>
    </alternativeName>
    <alternativeName>
        <fullName evidence="9">Thiamine biosynthesis protein ThiI</fullName>
    </alternativeName>
    <alternativeName>
        <fullName evidence="9">tRNA 4-thiouridine synthase</fullName>
    </alternativeName>
</protein>
<evidence type="ECO:0000313" key="12">
    <source>
        <dbReference type="Proteomes" id="UP000614200"/>
    </source>
</evidence>
<sequence length="394" mass="44393">MREIILIRYGEIGLKGMNRRYFEKKFIQNIKWAIKHIADAYVLDRHGRAYVEYEAKDHDEVIDAVTKIFGVVSISIAHKIDNDFELMKREGLAEVKRQMTLTGATTFKVETKRANKGFPMKSPDICQKVGGYILSNVEGLKVDVNNPQITLTLEIRENTYIYCERIPGPGGMPYGTAGKGMLLLSGGIDSPVAGYLMGKRGVELEAVHFHSYPFTSDRALEKVIDLGKKLTKYTRNLKIHSINILEIQKAINEKCPSEEMTILSRRFMMKIAEQLALTYGCGCLITGENIGQVASQTMEGLTVTNNAVDMPILRPLIAYDKVDIIKIAKQLDTFDISILPYEDCCTVFLPDRVVTKPKVDKIIYSENLLNGEALIAQAIDQRETYIISRGELRE</sequence>
<comment type="function">
    <text evidence="9">Catalyzes the ATP-dependent transfer of a sulfur to tRNA to produce 4-thiouridine in position 8 of tRNAs, which functions as a near-UV photosensor. Also catalyzes the transfer of sulfur to the sulfur carrier protein ThiS, forming ThiS-thiocarboxylate. This is a step in the synthesis of thiazole, in the thiamine biosynthesis pathway. The sulfur is donated as persulfide by IscS.</text>
</comment>
<keyword evidence="6 9" id="KW-0067">ATP-binding</keyword>
<dbReference type="InterPro" id="IPR050102">
    <property type="entry name" value="tRNA_sulfurtransferase_ThiI"/>
</dbReference>
<dbReference type="PROSITE" id="PS51165">
    <property type="entry name" value="THUMP"/>
    <property type="match status" value="1"/>
</dbReference>
<dbReference type="CDD" id="cd11716">
    <property type="entry name" value="THUMP_ThiI"/>
    <property type="match status" value="1"/>
</dbReference>
<comment type="catalytic activity">
    <reaction evidence="9">
        <text>[ThiS sulfur-carrier protein]-C-terminal Gly-Gly-AMP + S-sulfanyl-L-cysteinyl-[cysteine desulfurase] + AH2 = [ThiS sulfur-carrier protein]-C-terminal-Gly-aminoethanethioate + L-cysteinyl-[cysteine desulfurase] + A + AMP + 2 H(+)</text>
        <dbReference type="Rhea" id="RHEA:43340"/>
        <dbReference type="Rhea" id="RHEA-COMP:12157"/>
        <dbReference type="Rhea" id="RHEA-COMP:12158"/>
        <dbReference type="Rhea" id="RHEA-COMP:12910"/>
        <dbReference type="Rhea" id="RHEA-COMP:19908"/>
        <dbReference type="ChEBI" id="CHEBI:13193"/>
        <dbReference type="ChEBI" id="CHEBI:15378"/>
        <dbReference type="ChEBI" id="CHEBI:17499"/>
        <dbReference type="ChEBI" id="CHEBI:29950"/>
        <dbReference type="ChEBI" id="CHEBI:61963"/>
        <dbReference type="ChEBI" id="CHEBI:90618"/>
        <dbReference type="ChEBI" id="CHEBI:232372"/>
        <dbReference type="ChEBI" id="CHEBI:456215"/>
    </reaction>
</comment>
<keyword evidence="12" id="KW-1185">Reference proteome</keyword>
<comment type="pathway">
    <text evidence="9">Cofactor biosynthesis; thiamine diphosphate biosynthesis.</text>
</comment>
<accession>A0ABR9ZW28</accession>
<evidence type="ECO:0000313" key="11">
    <source>
        <dbReference type="EMBL" id="MBF4693829.1"/>
    </source>
</evidence>
<dbReference type="PANTHER" id="PTHR43209">
    <property type="entry name" value="TRNA SULFURTRANSFERASE"/>
    <property type="match status" value="1"/>
</dbReference>
<dbReference type="InterPro" id="IPR020536">
    <property type="entry name" value="ThiI_AANH"/>
</dbReference>
<comment type="caution">
    <text evidence="11">The sequence shown here is derived from an EMBL/GenBank/DDBJ whole genome shotgun (WGS) entry which is preliminary data.</text>
</comment>
<dbReference type="SUPFAM" id="SSF143437">
    <property type="entry name" value="THUMP domain-like"/>
    <property type="match status" value="1"/>
</dbReference>
<organism evidence="11 12">
    <name type="scientific">Fusibacter ferrireducens</name>
    <dbReference type="NCBI Taxonomy" id="2785058"/>
    <lineage>
        <taxon>Bacteria</taxon>
        <taxon>Bacillati</taxon>
        <taxon>Bacillota</taxon>
        <taxon>Clostridia</taxon>
        <taxon>Eubacteriales</taxon>
        <taxon>Eubacteriales Family XII. Incertae Sedis</taxon>
        <taxon>Fusibacter</taxon>
    </lineage>
</organism>
<evidence type="ECO:0000256" key="2">
    <source>
        <dbReference type="ARBA" id="ARBA00022490"/>
    </source>
</evidence>
<dbReference type="NCBIfam" id="TIGR00342">
    <property type="entry name" value="tRNA uracil 4-sulfurtransferase ThiI"/>
    <property type="match status" value="1"/>
</dbReference>
<evidence type="ECO:0000256" key="8">
    <source>
        <dbReference type="ARBA" id="ARBA00022977"/>
    </source>
</evidence>
<dbReference type="InterPro" id="IPR054173">
    <property type="entry name" value="ThiI_fer"/>
</dbReference>
<keyword evidence="3 9" id="KW-0820">tRNA-binding</keyword>
<evidence type="ECO:0000256" key="1">
    <source>
        <dbReference type="ARBA" id="ARBA00004496"/>
    </source>
</evidence>
<feature type="binding site" evidence="9">
    <location>
        <position position="265"/>
    </location>
    <ligand>
        <name>ATP</name>
        <dbReference type="ChEBI" id="CHEBI:30616"/>
    </ligand>
</feature>
<feature type="binding site" evidence="9">
    <location>
        <position position="287"/>
    </location>
    <ligand>
        <name>ATP</name>
        <dbReference type="ChEBI" id="CHEBI:30616"/>
    </ligand>
</feature>
<dbReference type="Pfam" id="PF02926">
    <property type="entry name" value="THUMP"/>
    <property type="match status" value="1"/>
</dbReference>
<evidence type="ECO:0000256" key="7">
    <source>
        <dbReference type="ARBA" id="ARBA00022884"/>
    </source>
</evidence>
<evidence type="ECO:0000256" key="9">
    <source>
        <dbReference type="HAMAP-Rule" id="MF_00021"/>
    </source>
</evidence>
<dbReference type="InterPro" id="IPR049961">
    <property type="entry name" value="ThiI_N"/>
</dbReference>
<keyword evidence="5 9" id="KW-0547">Nucleotide-binding</keyword>
<dbReference type="EMBL" id="JADKNH010000006">
    <property type="protein sequence ID" value="MBF4693829.1"/>
    <property type="molecule type" value="Genomic_DNA"/>
</dbReference>
<feature type="binding site" evidence="9">
    <location>
        <begin position="183"/>
        <end position="184"/>
    </location>
    <ligand>
        <name>ATP</name>
        <dbReference type="ChEBI" id="CHEBI:30616"/>
    </ligand>
</feature>
<comment type="subcellular location">
    <subcellularLocation>
        <location evidence="1 9">Cytoplasm</location>
    </subcellularLocation>
</comment>
<reference evidence="11 12" key="1">
    <citation type="submission" date="2020-11" db="EMBL/GenBank/DDBJ databases">
        <title>Fusibacter basophilias sp. nov.</title>
        <authorList>
            <person name="Qiu D."/>
        </authorList>
    </citation>
    <scope>NUCLEOTIDE SEQUENCE [LARGE SCALE GENOMIC DNA]</scope>
    <source>
        <strain evidence="11 12">Q10-2</strain>
    </source>
</reference>
<dbReference type="InterPro" id="IPR014729">
    <property type="entry name" value="Rossmann-like_a/b/a_fold"/>
</dbReference>
<keyword evidence="2 9" id="KW-0963">Cytoplasm</keyword>
<comment type="catalytic activity">
    <reaction evidence="9">
        <text>[ThiI sulfur-carrier protein]-S-sulfanyl-L-cysteine + a uridine in tRNA + 2 reduced [2Fe-2S]-[ferredoxin] + ATP + H(+) = [ThiI sulfur-carrier protein]-L-cysteine + a 4-thiouridine in tRNA + 2 oxidized [2Fe-2S]-[ferredoxin] + AMP + diphosphate</text>
        <dbReference type="Rhea" id="RHEA:24176"/>
        <dbReference type="Rhea" id="RHEA-COMP:10000"/>
        <dbReference type="Rhea" id="RHEA-COMP:10001"/>
        <dbReference type="Rhea" id="RHEA-COMP:13337"/>
        <dbReference type="Rhea" id="RHEA-COMP:13338"/>
        <dbReference type="Rhea" id="RHEA-COMP:13339"/>
        <dbReference type="Rhea" id="RHEA-COMP:13340"/>
        <dbReference type="ChEBI" id="CHEBI:15378"/>
        <dbReference type="ChEBI" id="CHEBI:29950"/>
        <dbReference type="ChEBI" id="CHEBI:30616"/>
        <dbReference type="ChEBI" id="CHEBI:33019"/>
        <dbReference type="ChEBI" id="CHEBI:33737"/>
        <dbReference type="ChEBI" id="CHEBI:33738"/>
        <dbReference type="ChEBI" id="CHEBI:61963"/>
        <dbReference type="ChEBI" id="CHEBI:65315"/>
        <dbReference type="ChEBI" id="CHEBI:136798"/>
        <dbReference type="ChEBI" id="CHEBI:456215"/>
        <dbReference type="EC" id="2.8.1.4"/>
    </reaction>
</comment>
<dbReference type="Pfam" id="PF22025">
    <property type="entry name" value="ThiI_fer"/>
    <property type="match status" value="1"/>
</dbReference>
<evidence type="ECO:0000256" key="5">
    <source>
        <dbReference type="ARBA" id="ARBA00022741"/>
    </source>
</evidence>
<dbReference type="EC" id="2.8.1.4" evidence="9"/>
<evidence type="ECO:0000256" key="6">
    <source>
        <dbReference type="ARBA" id="ARBA00022840"/>
    </source>
</evidence>
<dbReference type="PANTHER" id="PTHR43209:SF1">
    <property type="entry name" value="TRNA SULFURTRANSFERASE"/>
    <property type="match status" value="1"/>
</dbReference>
<dbReference type="Gene3D" id="3.30.2130.30">
    <property type="match status" value="1"/>
</dbReference>
<keyword evidence="7 9" id="KW-0694">RNA-binding</keyword>
<gene>
    <name evidence="9 11" type="primary">thiI</name>
    <name evidence="11" type="ORF">ISU02_11880</name>
</gene>
<feature type="binding site" evidence="9">
    <location>
        <position position="296"/>
    </location>
    <ligand>
        <name>ATP</name>
        <dbReference type="ChEBI" id="CHEBI:30616"/>
    </ligand>
</feature>
<dbReference type="SUPFAM" id="SSF52402">
    <property type="entry name" value="Adenine nucleotide alpha hydrolases-like"/>
    <property type="match status" value="1"/>
</dbReference>